<keyword evidence="1" id="KW-0175">Coiled coil</keyword>
<evidence type="ECO:0000256" key="1">
    <source>
        <dbReference type="SAM" id="Coils"/>
    </source>
</evidence>
<feature type="transmembrane region" description="Helical" evidence="2">
    <location>
        <begin position="290"/>
        <end position="309"/>
    </location>
</feature>
<accession>A0A1D3JGC6</accession>
<dbReference type="EMBL" id="FLRI01000614">
    <property type="protein sequence ID" value="SBT85008.1"/>
    <property type="molecule type" value="Genomic_DNA"/>
</dbReference>
<reference evidence="3 4" key="1">
    <citation type="submission" date="2016-06" db="EMBL/GenBank/DDBJ databases">
        <authorList>
            <consortium name="Pathogen Informatics"/>
        </authorList>
    </citation>
    <scope>NUCLEOTIDE SEQUENCE [LARGE SCALE GENOMIC DNA]</scope>
    <source>
        <strain evidence="3">PocGH01</strain>
    </source>
</reference>
<name>A0A1D3JGC6_PLAOA</name>
<keyword evidence="2" id="KW-1133">Transmembrane helix</keyword>
<dbReference type="OrthoDB" id="388482at2759"/>
<keyword evidence="2" id="KW-0812">Transmembrane</keyword>
<gene>
    <name evidence="3" type="primary">PocGH01_00057800</name>
    <name evidence="3" type="ORF">POCGH01_00057800</name>
</gene>
<dbReference type="VEuPathDB" id="PlasmoDB:POWCR01_000020900"/>
<keyword evidence="2" id="KW-0472">Membrane</keyword>
<feature type="coiled-coil region" evidence="1">
    <location>
        <begin position="37"/>
        <end position="64"/>
    </location>
</feature>
<dbReference type="Pfam" id="PF05795">
    <property type="entry name" value="Plasmodium_Vir"/>
    <property type="match status" value="1"/>
</dbReference>
<dbReference type="InterPro" id="IPR008780">
    <property type="entry name" value="Plasmodium_Vir"/>
</dbReference>
<dbReference type="VEuPathDB" id="PlasmoDB:PocGH01_00057800"/>
<dbReference type="Proteomes" id="UP000242942">
    <property type="component" value="Unassembled WGS sequence"/>
</dbReference>
<evidence type="ECO:0000256" key="2">
    <source>
        <dbReference type="SAM" id="Phobius"/>
    </source>
</evidence>
<organism evidence="3 4">
    <name type="scientific">Plasmodium ovale</name>
    <name type="common">malaria parasite P. ovale</name>
    <dbReference type="NCBI Taxonomy" id="36330"/>
    <lineage>
        <taxon>Eukaryota</taxon>
        <taxon>Sar</taxon>
        <taxon>Alveolata</taxon>
        <taxon>Apicomplexa</taxon>
        <taxon>Aconoidasida</taxon>
        <taxon>Haemosporida</taxon>
        <taxon>Plasmodiidae</taxon>
        <taxon>Plasmodium</taxon>
        <taxon>Plasmodium (Plasmodium)</taxon>
    </lineage>
</organism>
<evidence type="ECO:0000313" key="3">
    <source>
        <dbReference type="EMBL" id="SBT85008.1"/>
    </source>
</evidence>
<proteinExistence type="predicted"/>
<sequence>MFVGEDDTLTGTLLHKFYNEFEDASCKAGDTEEYCKVNNYKLENERSKELYEKLVINLKNISNKKLKIDYQDVPDNKLCIYLRYWFYDWLVSENFNDSTINKLINILEEQKDNIYSGFNCEFYKMKLEVVKFIKALYNYFLFYDRTKVQKKKIKDDPIFKSEYCNYIKNSNFVYTTIEASCARSSKISYCNDFNKYIKNFIDFDDELESITCNDDKNRLSYNEMTSLTSSELGTQQMHLNVQSETGGILTIATFQQETNPVHPPKYALPHSAEPGVIDDSTENPNGQQNIIPTVVSLSLVGIFLILFLLHKFTPFRSLLYPTTQRFKHIGNIINKKIKHILLRKHESHRTQEDDKLYNIAYNSR</sequence>
<keyword evidence="4" id="KW-1185">Reference proteome</keyword>
<evidence type="ECO:0000313" key="4">
    <source>
        <dbReference type="Proteomes" id="UP000242942"/>
    </source>
</evidence>
<dbReference type="AlphaFoldDB" id="A0A1D3JGC6"/>
<protein>
    <submittedName>
        <fullName evidence="3">PIR protein</fullName>
    </submittedName>
</protein>